<sequence length="168" mass="18721">MMHCHAYSLAVCLAFWSLSWPAKALDNSNGFNSKIDWKLPEDLEAMDLSGNTKPLLYLFSMPTCGACKRLKAEFTGTAGKKLVRVSKEYIMINISGDAENSKFSKDYAPDGGYIPRILYAQPDGTLRPELKNSNAPPKYAYYYSTASQVLESMQSVHKALQKPAHTEL</sequence>
<dbReference type="EMBL" id="JALJOV010001116">
    <property type="protein sequence ID" value="KAK9854176.1"/>
    <property type="molecule type" value="Genomic_DNA"/>
</dbReference>
<dbReference type="Proteomes" id="UP001485043">
    <property type="component" value="Unassembled WGS sequence"/>
</dbReference>
<comment type="caution">
    <text evidence="3">The sequence shown here is derived from an EMBL/GenBank/DDBJ whole genome shotgun (WGS) entry which is preliminary data.</text>
</comment>
<dbReference type="Gene3D" id="3.40.30.10">
    <property type="entry name" value="Glutaredoxin"/>
    <property type="match status" value="1"/>
</dbReference>
<keyword evidence="1 2" id="KW-0732">Signal</keyword>
<dbReference type="AlphaFoldDB" id="A0AAW1SRX9"/>
<evidence type="ECO:0000313" key="3">
    <source>
        <dbReference type="EMBL" id="KAK9854176.1"/>
    </source>
</evidence>
<organism evidence="3 4">
    <name type="scientific">Apatococcus fuscideae</name>
    <dbReference type="NCBI Taxonomy" id="2026836"/>
    <lineage>
        <taxon>Eukaryota</taxon>
        <taxon>Viridiplantae</taxon>
        <taxon>Chlorophyta</taxon>
        <taxon>core chlorophytes</taxon>
        <taxon>Trebouxiophyceae</taxon>
        <taxon>Chlorellales</taxon>
        <taxon>Chlorellaceae</taxon>
        <taxon>Apatococcus</taxon>
    </lineage>
</organism>
<reference evidence="3 4" key="1">
    <citation type="journal article" date="2024" name="Nat. Commun.">
        <title>Phylogenomics reveals the evolutionary origins of lichenization in chlorophyte algae.</title>
        <authorList>
            <person name="Puginier C."/>
            <person name="Libourel C."/>
            <person name="Otte J."/>
            <person name="Skaloud P."/>
            <person name="Haon M."/>
            <person name="Grisel S."/>
            <person name="Petersen M."/>
            <person name="Berrin J.G."/>
            <person name="Delaux P.M."/>
            <person name="Dal Grande F."/>
            <person name="Keller J."/>
        </authorList>
    </citation>
    <scope>NUCLEOTIDE SEQUENCE [LARGE SCALE GENOMIC DNA]</scope>
    <source>
        <strain evidence="3 4">SAG 2523</strain>
    </source>
</reference>
<keyword evidence="4" id="KW-1185">Reference proteome</keyword>
<evidence type="ECO:0008006" key="5">
    <source>
        <dbReference type="Google" id="ProtNLM"/>
    </source>
</evidence>
<evidence type="ECO:0000256" key="1">
    <source>
        <dbReference type="ARBA" id="ARBA00022729"/>
    </source>
</evidence>
<gene>
    <name evidence="3" type="ORF">WJX84_005245</name>
</gene>
<dbReference type="InterPro" id="IPR036249">
    <property type="entry name" value="Thioredoxin-like_sf"/>
</dbReference>
<feature type="signal peptide" evidence="2">
    <location>
        <begin position="1"/>
        <end position="24"/>
    </location>
</feature>
<feature type="chain" id="PRO_5043519889" description="Thioredoxin domain-containing protein" evidence="2">
    <location>
        <begin position="25"/>
        <end position="168"/>
    </location>
</feature>
<evidence type="ECO:0000313" key="4">
    <source>
        <dbReference type="Proteomes" id="UP001485043"/>
    </source>
</evidence>
<dbReference type="SUPFAM" id="SSF52833">
    <property type="entry name" value="Thioredoxin-like"/>
    <property type="match status" value="1"/>
</dbReference>
<dbReference type="PANTHER" id="PTHR15337:SF11">
    <property type="entry name" value="THIOREDOXIN DOMAIN-CONTAINING PROTEIN"/>
    <property type="match status" value="1"/>
</dbReference>
<proteinExistence type="predicted"/>
<accession>A0AAW1SRX9</accession>
<dbReference type="InterPro" id="IPR051099">
    <property type="entry name" value="AGR/TXD"/>
</dbReference>
<name>A0AAW1SRX9_9CHLO</name>
<evidence type="ECO:0000256" key="2">
    <source>
        <dbReference type="SAM" id="SignalP"/>
    </source>
</evidence>
<dbReference type="PANTHER" id="PTHR15337">
    <property type="entry name" value="ANTERIOR GRADIENT PROTEIN-RELATED"/>
    <property type="match status" value="1"/>
</dbReference>
<protein>
    <recommendedName>
        <fullName evidence="5">Thioredoxin domain-containing protein</fullName>
    </recommendedName>
</protein>